<evidence type="ECO:0000313" key="2">
    <source>
        <dbReference type="Proteomes" id="UP000199512"/>
    </source>
</evidence>
<dbReference type="PROSITE" id="PS51257">
    <property type="entry name" value="PROKAR_LIPOPROTEIN"/>
    <property type="match status" value="1"/>
</dbReference>
<protein>
    <submittedName>
        <fullName evidence="1">Uncharacterized protein</fullName>
    </submittedName>
</protein>
<feature type="non-terminal residue" evidence="1">
    <location>
        <position position="26"/>
    </location>
</feature>
<reference evidence="1 2" key="1">
    <citation type="submission" date="2016-10" db="EMBL/GenBank/DDBJ databases">
        <authorList>
            <person name="de Groot N.N."/>
        </authorList>
    </citation>
    <scope>NUCLEOTIDE SEQUENCE [LARGE SCALE GENOMIC DNA]</scope>
    <source>
        <strain evidence="1 2">Calf135</strain>
    </source>
</reference>
<dbReference type="AlphaFoldDB" id="A0A1H8JW31"/>
<accession>A0A1H8JW31</accession>
<evidence type="ECO:0000313" key="1">
    <source>
        <dbReference type="EMBL" id="SEN84428.1"/>
    </source>
</evidence>
<dbReference type="Proteomes" id="UP000199512">
    <property type="component" value="Unassembled WGS sequence"/>
</dbReference>
<dbReference type="EMBL" id="FODF01000018">
    <property type="protein sequence ID" value="SEN84428.1"/>
    <property type="molecule type" value="Genomic_DNA"/>
</dbReference>
<gene>
    <name evidence="1" type="ORF">SAMN05216454_1181</name>
</gene>
<proteinExistence type="predicted"/>
<name>A0A1H8JW31_9FIRM</name>
<sequence length="26" mass="2912">MKIKNIIIASIVFFSSLFLYACNSST</sequence>
<organism evidence="1 2">
    <name type="scientific">Peptostreptococcus russellii</name>
    <dbReference type="NCBI Taxonomy" id="215200"/>
    <lineage>
        <taxon>Bacteria</taxon>
        <taxon>Bacillati</taxon>
        <taxon>Bacillota</taxon>
        <taxon>Clostridia</taxon>
        <taxon>Peptostreptococcales</taxon>
        <taxon>Peptostreptococcaceae</taxon>
        <taxon>Peptostreptococcus</taxon>
    </lineage>
</organism>
<keyword evidence="2" id="KW-1185">Reference proteome</keyword>